<gene>
    <name evidence="5" type="ORF">M0812_03107</name>
</gene>
<evidence type="ECO:0000313" key="5">
    <source>
        <dbReference type="EMBL" id="KAJ3431425.1"/>
    </source>
</evidence>
<dbReference type="GO" id="GO:0000124">
    <property type="term" value="C:SAGA complex"/>
    <property type="evidence" value="ECO:0007669"/>
    <property type="project" value="InterPro"/>
</dbReference>
<dbReference type="PANTHER" id="PTHR47343">
    <property type="entry name" value="TRANSCRIPTIONAL ACTIVATOR SPT7"/>
    <property type="match status" value="1"/>
</dbReference>
<accession>A0AAV7YU32</accession>
<dbReference type="GO" id="GO:0006357">
    <property type="term" value="P:regulation of transcription by RNA polymerase II"/>
    <property type="evidence" value="ECO:0007669"/>
    <property type="project" value="TreeGrafter"/>
</dbReference>
<feature type="compositionally biased region" description="Low complexity" evidence="3">
    <location>
        <begin position="182"/>
        <end position="213"/>
    </location>
</feature>
<feature type="compositionally biased region" description="Polar residues" evidence="3">
    <location>
        <begin position="214"/>
        <end position="237"/>
    </location>
</feature>
<dbReference type="GO" id="GO:0005198">
    <property type="term" value="F:structural molecule activity"/>
    <property type="evidence" value="ECO:0007669"/>
    <property type="project" value="TreeGrafter"/>
</dbReference>
<protein>
    <submittedName>
        <fullName evidence="5">Transcriptional activator spt7</fullName>
    </submittedName>
</protein>
<feature type="region of interest" description="Disordered" evidence="3">
    <location>
        <begin position="437"/>
        <end position="477"/>
    </location>
</feature>
<feature type="region of interest" description="Disordered" evidence="3">
    <location>
        <begin position="182"/>
        <end position="237"/>
    </location>
</feature>
<keyword evidence="1 2" id="KW-0103">Bromodomain</keyword>
<dbReference type="AlphaFoldDB" id="A0AAV7YU32"/>
<dbReference type="PRINTS" id="PR00503">
    <property type="entry name" value="BROMODOMAIN"/>
</dbReference>
<evidence type="ECO:0000256" key="1">
    <source>
        <dbReference type="ARBA" id="ARBA00023117"/>
    </source>
</evidence>
<evidence type="ECO:0000256" key="3">
    <source>
        <dbReference type="SAM" id="MobiDB-lite"/>
    </source>
</evidence>
<evidence type="ECO:0000313" key="6">
    <source>
        <dbReference type="Proteomes" id="UP001146793"/>
    </source>
</evidence>
<dbReference type="Gene3D" id="1.20.920.10">
    <property type="entry name" value="Bromodomain-like"/>
    <property type="match status" value="1"/>
</dbReference>
<sequence length="778" mass="90277">MKRLYETSKSTFKDDTFLKTLTNKEKGVLAKALESEQNFEELYEKRKEDETAKYLFYHLRTYTSRQVSGQLLYNNLQNQGRYYLLHSDPPLNEELIEEEKLKLQTNDNSLLSFTNDNSLNYETFGDTVNYLELDNLESIGELDSMSVGLDSNMMPEESTNLTSNLNSLDSINTNLNNSNLDLNTNTLNPNPNTNVNPNSNTNMNPNTSTLNTSQDVNMGLNKNSKPLPNGSTTNPNSHQNMGINYQLYRIPFYINQSELIWVNHPNQIVKQLYTALWNAFVEISNYDPHFYIFIEKVTNLIAPGYDLVIKKPMYLKKIESKLKNLKYESKKKFSSDFNLMIQNCRTYNTHPDSKPFLVNALEMESKMNQLLLSVPNLKIEKGFLRFNQLGMNSGVFSKMTPKEIFGFEKSLRKLESNMEDVTSNDVSEKIISSIIKESYEDQDTNEEKKEEKEKGDEKEKEMEEEMGSDNERKKQTVSDRIDETMLKIEKENRLKEKLFLAVQLSLKFEEQEAITENTNRKKYLIQGPLQFQPPLPRLFKHDLFDYKQFDINIKRNKELEKQSIINNQNQNQIQIQNQIQNQNQNQIQNQNSNVNLNQNTNQTPNVNVNVNVNINNNTNLYENQNVNQPNNQIKMEIETETVTKTETETETEKGKELINGNEIKLEDLSLNSLKLIANKDVCEEEKEMEESWKAGVLKFLKTSGYEKANSIAFLLLADHSLNFLKDFISNMNMLKERNQLNSLNIDPLTLAIQCLSSVNTERSDLKRFSEEETIIKKK</sequence>
<reference evidence="5" key="1">
    <citation type="submission" date="2022-08" db="EMBL/GenBank/DDBJ databases">
        <title>Novel sulphate-reducing endosymbionts in the free-living metamonad Anaeramoeba.</title>
        <authorList>
            <person name="Jerlstrom-Hultqvist J."/>
            <person name="Cepicka I."/>
            <person name="Gallot-Lavallee L."/>
            <person name="Salas-Leiva D."/>
            <person name="Curtis B.A."/>
            <person name="Zahonova K."/>
            <person name="Pipaliya S."/>
            <person name="Dacks J."/>
            <person name="Roger A.J."/>
        </authorList>
    </citation>
    <scope>NUCLEOTIDE SEQUENCE</scope>
    <source>
        <strain evidence="5">Busselton2</strain>
    </source>
</reference>
<feature type="compositionally biased region" description="Basic and acidic residues" evidence="3">
    <location>
        <begin position="445"/>
        <end position="461"/>
    </location>
</feature>
<dbReference type="PANTHER" id="PTHR47343:SF1">
    <property type="entry name" value="TRANSCRIPTIONAL ACTIVATOR SPT7"/>
    <property type="match status" value="1"/>
</dbReference>
<dbReference type="Pfam" id="PF00439">
    <property type="entry name" value="Bromodomain"/>
    <property type="match status" value="1"/>
</dbReference>
<dbReference type="InterPro" id="IPR036427">
    <property type="entry name" value="Bromodomain-like_sf"/>
</dbReference>
<evidence type="ECO:0000256" key="2">
    <source>
        <dbReference type="PROSITE-ProRule" id="PRU00035"/>
    </source>
</evidence>
<proteinExistence type="predicted"/>
<dbReference type="SMART" id="SM00297">
    <property type="entry name" value="BROMO"/>
    <property type="match status" value="1"/>
</dbReference>
<evidence type="ECO:0000259" key="4">
    <source>
        <dbReference type="PROSITE" id="PS50014"/>
    </source>
</evidence>
<dbReference type="Proteomes" id="UP001146793">
    <property type="component" value="Unassembled WGS sequence"/>
</dbReference>
<dbReference type="GO" id="GO:0046695">
    <property type="term" value="C:SLIK (SAGA-like) complex"/>
    <property type="evidence" value="ECO:0007669"/>
    <property type="project" value="InterPro"/>
</dbReference>
<dbReference type="EMBL" id="JANTQA010000048">
    <property type="protein sequence ID" value="KAJ3431425.1"/>
    <property type="molecule type" value="Genomic_DNA"/>
</dbReference>
<dbReference type="InterPro" id="IPR001487">
    <property type="entry name" value="Bromodomain"/>
</dbReference>
<comment type="caution">
    <text evidence="5">The sequence shown here is derived from an EMBL/GenBank/DDBJ whole genome shotgun (WGS) entry which is preliminary data.</text>
</comment>
<dbReference type="PROSITE" id="PS50014">
    <property type="entry name" value="BROMODOMAIN_2"/>
    <property type="match status" value="1"/>
</dbReference>
<feature type="domain" description="Bromo" evidence="4">
    <location>
        <begin position="285"/>
        <end position="348"/>
    </location>
</feature>
<organism evidence="5 6">
    <name type="scientific">Anaeramoeba flamelloides</name>
    <dbReference type="NCBI Taxonomy" id="1746091"/>
    <lineage>
        <taxon>Eukaryota</taxon>
        <taxon>Metamonada</taxon>
        <taxon>Anaeramoebidae</taxon>
        <taxon>Anaeramoeba</taxon>
    </lineage>
</organism>
<dbReference type="SUPFAM" id="SSF47370">
    <property type="entry name" value="Bromodomain"/>
    <property type="match status" value="1"/>
</dbReference>
<dbReference type="InterPro" id="IPR037782">
    <property type="entry name" value="Spt7"/>
</dbReference>
<name>A0AAV7YU32_9EUKA</name>